<dbReference type="Gene3D" id="3.80.10.10">
    <property type="entry name" value="Ribonuclease Inhibitor"/>
    <property type="match status" value="3"/>
</dbReference>
<evidence type="ECO:0000256" key="7">
    <source>
        <dbReference type="ARBA" id="ARBA00023136"/>
    </source>
</evidence>
<dbReference type="SMART" id="SM00369">
    <property type="entry name" value="LRR_TYP"/>
    <property type="match status" value="3"/>
</dbReference>
<dbReference type="eggNOG" id="KOG4641">
    <property type="taxonomic scope" value="Eukaryota"/>
</dbReference>
<dbReference type="InterPro" id="IPR035897">
    <property type="entry name" value="Toll_tir_struct_dom_sf"/>
</dbReference>
<keyword evidence="5" id="KW-0677">Repeat</keyword>
<evidence type="ECO:0000256" key="1">
    <source>
        <dbReference type="ARBA" id="ARBA00004167"/>
    </source>
</evidence>
<gene>
    <name evidence="10" type="ORF">KGM_211472</name>
</gene>
<dbReference type="GO" id="GO:0038023">
    <property type="term" value="F:signaling receptor activity"/>
    <property type="evidence" value="ECO:0007669"/>
    <property type="project" value="TreeGrafter"/>
</dbReference>
<keyword evidence="6" id="KW-1133">Transmembrane helix</keyword>
<evidence type="ECO:0000256" key="6">
    <source>
        <dbReference type="ARBA" id="ARBA00022989"/>
    </source>
</evidence>
<accession>A0A212F0F7</accession>
<dbReference type="SUPFAM" id="SSF52200">
    <property type="entry name" value="Toll/Interleukin receptor TIR domain"/>
    <property type="match status" value="1"/>
</dbReference>
<dbReference type="GO" id="GO:0005886">
    <property type="term" value="C:plasma membrane"/>
    <property type="evidence" value="ECO:0007669"/>
    <property type="project" value="TreeGrafter"/>
</dbReference>
<evidence type="ECO:0000256" key="4">
    <source>
        <dbReference type="ARBA" id="ARBA00022729"/>
    </source>
</evidence>
<keyword evidence="11" id="KW-1185">Reference proteome</keyword>
<comment type="caution">
    <text evidence="10">The sequence shown here is derived from an EMBL/GenBank/DDBJ whole genome shotgun (WGS) entry which is preliminary data.</text>
</comment>
<evidence type="ECO:0000256" key="3">
    <source>
        <dbReference type="ARBA" id="ARBA00022692"/>
    </source>
</evidence>
<evidence type="ECO:0000313" key="10">
    <source>
        <dbReference type="EMBL" id="OWR47184.1"/>
    </source>
</evidence>
<reference evidence="10 11" key="1">
    <citation type="journal article" date="2011" name="Cell">
        <title>The monarch butterfly genome yields insights into long-distance migration.</title>
        <authorList>
            <person name="Zhan S."/>
            <person name="Merlin C."/>
            <person name="Boore J.L."/>
            <person name="Reppert S.M."/>
        </authorList>
    </citation>
    <scope>NUCLEOTIDE SEQUENCE [LARGE SCALE GENOMIC DNA]</scope>
    <source>
        <strain evidence="10">F-2</strain>
    </source>
</reference>
<organism evidence="10 11">
    <name type="scientific">Danaus plexippus plexippus</name>
    <dbReference type="NCBI Taxonomy" id="278856"/>
    <lineage>
        <taxon>Eukaryota</taxon>
        <taxon>Metazoa</taxon>
        <taxon>Ecdysozoa</taxon>
        <taxon>Arthropoda</taxon>
        <taxon>Hexapoda</taxon>
        <taxon>Insecta</taxon>
        <taxon>Pterygota</taxon>
        <taxon>Neoptera</taxon>
        <taxon>Endopterygota</taxon>
        <taxon>Lepidoptera</taxon>
        <taxon>Glossata</taxon>
        <taxon>Ditrysia</taxon>
        <taxon>Papilionoidea</taxon>
        <taxon>Nymphalidae</taxon>
        <taxon>Danainae</taxon>
        <taxon>Danaini</taxon>
        <taxon>Danaina</taxon>
        <taxon>Danaus</taxon>
        <taxon>Danaus</taxon>
    </lineage>
</organism>
<dbReference type="STRING" id="278856.A0A212F0F7"/>
<evidence type="ECO:0000256" key="5">
    <source>
        <dbReference type="ARBA" id="ARBA00022737"/>
    </source>
</evidence>
<dbReference type="InterPro" id="IPR003591">
    <property type="entry name" value="Leu-rich_rpt_typical-subtyp"/>
</dbReference>
<dbReference type="GO" id="GO:0007165">
    <property type="term" value="P:signal transduction"/>
    <property type="evidence" value="ECO:0007669"/>
    <property type="project" value="InterPro"/>
</dbReference>
<sequence length="908" mass="99705">MEVLRSRSLVSVLVSVLVFVSAETPRCPPTAKSDLCVDKGSALDEYFFVIKGKAWTIKYDLKELSFTCRKDLQLDSEELPRFTTLTIIPVVSLTACAPPSIGFAAALKTLNVTVRGGLVLEEMPATPTLNATHLHGLELRAFDLNAPFAPAPFLEPEDNFLEPLKGLLDLRLVRVTLTLKNTQSFPVGLRRLILHHANLTTLPAEVFARLPDLVDLFVVDETLQELDVSTALALRAVVVAAPLNGITLGSRVDTATLRKIRSAEIRGNCSGLRSLSIEELNVPPPTAWLARCGVRELRLRYLSPGVLGAGELRGTRDLLRLEIHGCGLRILPPDWLADSSRLKILDLSENELETIPSAIISACPRLSEVILPNNLLNSSVVKALVAAPLTKLVLDGNPLGDLCRTGSGLIADAMSTLWNRRELIYLSLRSTGVTRICHDWCRLPKLTQINLRNNSISKLEFEDLQWSSAVVVDLRGNPVKDVSYSQEQYEKVLLAPVTRDSISAMIRLDSHLRCDCNEYWFSLALRARPQHGQASVHAICENEKTFTSVPPTDLLCEVPELCPEGCKCKVDGERSHISCPNAGLIALPTIPPLPPLASLSLPGNDITILDFTNISTSFKLLDLTNNQIKHIDAATVATLFADNRRVLLDGNPLSCECRDVALQRELANRAEAGENGDARRQCRDVAEAACAMALWALPVAILVLSAAVLATCLVRPAARRRLKLFLFERGMCVRWVLGAAPDAVAEAAREYDAFVSFSHHDSEYAAAIAARLERGPRARRLCLHERDWTPGEWIPEQIATSVRRSRRTVALVSESFLVSQWARAELREAYTAALREGRARLLAVLLPGMEPPRAATAPELRAYLAAVTYLRWDDPHFWDKLLLAVPPPPNPSTAAPSPPTLCSPPPPP</sequence>
<keyword evidence="3" id="KW-0812">Transmembrane</keyword>
<protein>
    <submittedName>
        <fullName evidence="10">Toll receptor</fullName>
    </submittedName>
</protein>
<dbReference type="AlphaFoldDB" id="A0A212F0F7"/>
<dbReference type="KEGG" id="dpl:KGM_211472"/>
<keyword evidence="9" id="KW-0325">Glycoprotein</keyword>
<dbReference type="SMART" id="SM00255">
    <property type="entry name" value="TIR"/>
    <property type="match status" value="1"/>
</dbReference>
<dbReference type="Pfam" id="PF13676">
    <property type="entry name" value="TIR_2"/>
    <property type="match status" value="1"/>
</dbReference>
<keyword evidence="8 10" id="KW-0675">Receptor</keyword>
<dbReference type="Proteomes" id="UP000007151">
    <property type="component" value="Unassembled WGS sequence"/>
</dbReference>
<keyword evidence="7" id="KW-0472">Membrane</keyword>
<dbReference type="OrthoDB" id="1421090at2759"/>
<keyword evidence="4" id="KW-0732">Signal</keyword>
<evidence type="ECO:0000256" key="8">
    <source>
        <dbReference type="ARBA" id="ARBA00023170"/>
    </source>
</evidence>
<dbReference type="Gene3D" id="3.40.50.10140">
    <property type="entry name" value="Toll/interleukin-1 receptor homology (TIR) domain"/>
    <property type="match status" value="1"/>
</dbReference>
<dbReference type="PANTHER" id="PTHR24365:SF541">
    <property type="entry name" value="PROTEIN TOLL-RELATED"/>
    <property type="match status" value="1"/>
</dbReference>
<dbReference type="InterPro" id="IPR000157">
    <property type="entry name" value="TIR_dom"/>
</dbReference>
<dbReference type="GO" id="GO:0045087">
    <property type="term" value="P:innate immune response"/>
    <property type="evidence" value="ECO:0007669"/>
    <property type="project" value="TreeGrafter"/>
</dbReference>
<dbReference type="PANTHER" id="PTHR24365">
    <property type="entry name" value="TOLL-LIKE RECEPTOR"/>
    <property type="match status" value="1"/>
</dbReference>
<comment type="subcellular location">
    <subcellularLocation>
        <location evidence="1">Membrane</location>
        <topology evidence="1">Single-pass membrane protein</topology>
    </subcellularLocation>
</comment>
<evidence type="ECO:0000313" key="11">
    <source>
        <dbReference type="Proteomes" id="UP000007151"/>
    </source>
</evidence>
<dbReference type="SUPFAM" id="SSF52058">
    <property type="entry name" value="L domain-like"/>
    <property type="match status" value="1"/>
</dbReference>
<dbReference type="InterPro" id="IPR032675">
    <property type="entry name" value="LRR_dom_sf"/>
</dbReference>
<evidence type="ECO:0000256" key="2">
    <source>
        <dbReference type="ARBA" id="ARBA00022614"/>
    </source>
</evidence>
<name>A0A212F0F7_DANPL</name>
<proteinExistence type="predicted"/>
<dbReference type="PROSITE" id="PS50104">
    <property type="entry name" value="TIR"/>
    <property type="match status" value="1"/>
</dbReference>
<keyword evidence="2" id="KW-0433">Leucine-rich repeat</keyword>
<dbReference type="EMBL" id="AGBW02011129">
    <property type="protein sequence ID" value="OWR47184.1"/>
    <property type="molecule type" value="Genomic_DNA"/>
</dbReference>
<evidence type="ECO:0000256" key="9">
    <source>
        <dbReference type="ARBA" id="ARBA00023180"/>
    </source>
</evidence>